<reference evidence="4 5" key="1">
    <citation type="journal article" date="2015" name="Proc. Natl. Acad. Sci. U.S.A.">
        <title>The resurrection genome of Boea hygrometrica: A blueprint for survival of dehydration.</title>
        <authorList>
            <person name="Xiao L."/>
            <person name="Yang G."/>
            <person name="Zhang L."/>
            <person name="Yang X."/>
            <person name="Zhao S."/>
            <person name="Ji Z."/>
            <person name="Zhou Q."/>
            <person name="Hu M."/>
            <person name="Wang Y."/>
            <person name="Chen M."/>
            <person name="Xu Y."/>
            <person name="Jin H."/>
            <person name="Xiao X."/>
            <person name="Hu G."/>
            <person name="Bao F."/>
            <person name="Hu Y."/>
            <person name="Wan P."/>
            <person name="Li L."/>
            <person name="Deng X."/>
            <person name="Kuang T."/>
            <person name="Xiang C."/>
            <person name="Zhu J.K."/>
            <person name="Oliver M.J."/>
            <person name="He Y."/>
        </authorList>
    </citation>
    <scope>NUCLEOTIDE SEQUENCE [LARGE SCALE GENOMIC DNA]</scope>
    <source>
        <strain evidence="5">cv. XS01</strain>
    </source>
</reference>
<dbReference type="Pfam" id="PF13041">
    <property type="entry name" value="PPR_2"/>
    <property type="match status" value="1"/>
</dbReference>
<feature type="repeat" description="PPR" evidence="3">
    <location>
        <begin position="217"/>
        <end position="251"/>
    </location>
</feature>
<dbReference type="Proteomes" id="UP000250235">
    <property type="component" value="Unassembled WGS sequence"/>
</dbReference>
<dbReference type="InterPro" id="IPR002885">
    <property type="entry name" value="PPR_rpt"/>
</dbReference>
<accession>A0A2Z7DBT1</accession>
<dbReference type="PANTHER" id="PTHR47933:SF14">
    <property type="entry name" value="PENTATRICOPEPTIDE REPEAT (PPR) SUPERFAMILY PROTEIN"/>
    <property type="match status" value="1"/>
</dbReference>
<sequence length="320" mass="36579">MFISRAKIQSLLKPISRFVFLRLYSTSSPPKSLMSQITEAFRQENVKLIDPQILAQVQPCHVGTVLHSLANKPNSAVEFFKWCEVVLGFNHTLESYVNFLCLLLSRRNFDDGRFVFGEMIEKFQFIDFGVVLGDELFMIYGLNKSTMYSFILDSYCGLGFIDRSIELFDIMCGKRIVVSKYALLKFLDSLVDLGRVSVIVDVIGKSQNALMRGHAQDFDIYSFSMNGFMKKGEMEMVLEFHSKMMERGFPVDIVSCNKFLSRLCKVNCVNYAHKLFLLLLEVGPIPSVVTFSTLIKTCCEEGKMGYAFELYNLMVERGRP</sequence>
<dbReference type="InterPro" id="IPR051240">
    <property type="entry name" value="Mito_RNA-Proc/Resp"/>
</dbReference>
<keyword evidence="5" id="KW-1185">Reference proteome</keyword>
<dbReference type="Pfam" id="PF01535">
    <property type="entry name" value="PPR"/>
    <property type="match status" value="2"/>
</dbReference>
<dbReference type="NCBIfam" id="TIGR00756">
    <property type="entry name" value="PPR"/>
    <property type="match status" value="2"/>
</dbReference>
<protein>
    <submittedName>
        <fullName evidence="4">Pentatricopeptide repeat-containing protein</fullName>
    </submittedName>
</protein>
<evidence type="ECO:0000256" key="2">
    <source>
        <dbReference type="ARBA" id="ARBA00022737"/>
    </source>
</evidence>
<evidence type="ECO:0000256" key="1">
    <source>
        <dbReference type="ARBA" id="ARBA00007626"/>
    </source>
</evidence>
<evidence type="ECO:0000313" key="4">
    <source>
        <dbReference type="EMBL" id="KZV57070.1"/>
    </source>
</evidence>
<dbReference type="PANTHER" id="PTHR47933">
    <property type="entry name" value="PENTATRICOPEPTIDE REPEAT-CONTAINING PROTEIN 1, MITOCHONDRIAL"/>
    <property type="match status" value="1"/>
</dbReference>
<comment type="similarity">
    <text evidence="1">Belongs to the PPR family. P subfamily.</text>
</comment>
<proteinExistence type="inferred from homology"/>
<dbReference type="InterPro" id="IPR011990">
    <property type="entry name" value="TPR-like_helical_dom_sf"/>
</dbReference>
<dbReference type="GO" id="GO:0003729">
    <property type="term" value="F:mRNA binding"/>
    <property type="evidence" value="ECO:0007669"/>
    <property type="project" value="TreeGrafter"/>
</dbReference>
<dbReference type="EMBL" id="KQ987720">
    <property type="protein sequence ID" value="KZV57070.1"/>
    <property type="molecule type" value="Genomic_DNA"/>
</dbReference>
<gene>
    <name evidence="4" type="ORF">F511_05944</name>
</gene>
<dbReference type="Gene3D" id="1.25.40.10">
    <property type="entry name" value="Tetratricopeptide repeat domain"/>
    <property type="match status" value="2"/>
</dbReference>
<feature type="repeat" description="PPR" evidence="3">
    <location>
        <begin position="287"/>
        <end position="320"/>
    </location>
</feature>
<keyword evidence="2" id="KW-0677">Repeat</keyword>
<evidence type="ECO:0000256" key="3">
    <source>
        <dbReference type="PROSITE-ProRule" id="PRU00708"/>
    </source>
</evidence>
<organism evidence="4 5">
    <name type="scientific">Dorcoceras hygrometricum</name>
    <dbReference type="NCBI Taxonomy" id="472368"/>
    <lineage>
        <taxon>Eukaryota</taxon>
        <taxon>Viridiplantae</taxon>
        <taxon>Streptophyta</taxon>
        <taxon>Embryophyta</taxon>
        <taxon>Tracheophyta</taxon>
        <taxon>Spermatophyta</taxon>
        <taxon>Magnoliopsida</taxon>
        <taxon>eudicotyledons</taxon>
        <taxon>Gunneridae</taxon>
        <taxon>Pentapetalae</taxon>
        <taxon>asterids</taxon>
        <taxon>lamiids</taxon>
        <taxon>Lamiales</taxon>
        <taxon>Gesneriaceae</taxon>
        <taxon>Didymocarpoideae</taxon>
        <taxon>Trichosporeae</taxon>
        <taxon>Loxocarpinae</taxon>
        <taxon>Dorcoceras</taxon>
    </lineage>
</organism>
<dbReference type="OrthoDB" id="185373at2759"/>
<name>A0A2Z7DBT1_9LAMI</name>
<dbReference type="AlphaFoldDB" id="A0A2Z7DBT1"/>
<evidence type="ECO:0000313" key="5">
    <source>
        <dbReference type="Proteomes" id="UP000250235"/>
    </source>
</evidence>
<dbReference type="PROSITE" id="PS51375">
    <property type="entry name" value="PPR"/>
    <property type="match status" value="2"/>
</dbReference>